<dbReference type="UniPathway" id="UPA00762">
    <property type="reaction ID" value="UER00747"/>
</dbReference>
<keyword evidence="7" id="KW-0114">cAMP</keyword>
<feature type="domain" description="PAS" evidence="12">
    <location>
        <begin position="478"/>
        <end position="532"/>
    </location>
</feature>
<dbReference type="GO" id="GO:0004115">
    <property type="term" value="F:3',5'-cyclic-AMP phosphodiesterase activity"/>
    <property type="evidence" value="ECO:0007669"/>
    <property type="project" value="UniProtKB-EC"/>
</dbReference>
<evidence type="ECO:0000256" key="3">
    <source>
        <dbReference type="ARBA" id="ARBA00006437"/>
    </source>
</evidence>
<keyword evidence="15" id="KW-1185">Reference proteome</keyword>
<evidence type="ECO:0000313" key="15">
    <source>
        <dbReference type="Proteomes" id="UP000075884"/>
    </source>
</evidence>
<protein>
    <recommendedName>
        <fullName evidence="4">3',5'-cyclic-AMP phosphodiesterase</fullName>
        <ecNumber evidence="4">3.1.4.53</ecNumber>
    </recommendedName>
</protein>
<keyword evidence="5 10" id="KW-0479">Metal-binding</keyword>
<dbReference type="Gene3D" id="3.30.450.20">
    <property type="entry name" value="PAS domain"/>
    <property type="match status" value="1"/>
</dbReference>
<dbReference type="SUPFAM" id="SSF109604">
    <property type="entry name" value="HD-domain/PDEase-like"/>
    <property type="match status" value="1"/>
</dbReference>
<evidence type="ECO:0000256" key="7">
    <source>
        <dbReference type="ARBA" id="ARBA00023149"/>
    </source>
</evidence>
<dbReference type="InterPro" id="IPR057304">
    <property type="entry name" value="PDE8-like_REC_N"/>
</dbReference>
<sequence>MDEDAEVDVGCFKMKSFFRKYQSKSMESLCKAPSKAGVLTVKQLESMPQAERTRPARRYSLIGTPPTSLDYPPDQHGEQAEKSSRPSFCDIDPDGERKRIPQAGPLAGVDGVKSPHNGESLITGSKLTTELINSPEPRRRSLPPERSQSNAPSSDDDNESEQPVYYRTNSAPVFRPRSYGRRSNGLKVFRFPDILEESPLEQPTTLSAREWRRFGAFRSLPADSIEPAFRQQILADYDVHFYEYDEPAARYEAPARETVTFAAVEPTPGTSGHQWHAASDASDGKRHHQLVEIVVENGPGEGCYVEEIVVPSLSEEEVSEIERLVSDLKFPNLLPPNPVIKILIAFCKNDPVFEALVNASHRLSLEPTFVKSAETAIDAFQNPSSGGHHIIIVDARYPRLLEAEALGRSIRNSKGSQHTTMVAVVKKSVFEKDDTAVISLLDVGYNRCIIESPHVSICSSELRQIQHSLVRPQNVISTQQALYTALHRSREAVIITDDTLRAQYANRASERVLNMKLDEIVGRSLNDLVTADISNILSHTSRYKDYDGYLTTRRKSQESSQIHVRAVPVSCIGRNPTHLVLVLESSSSALVSSNAIGEALQTLPQGKEVPRGSLHSIRRGSFDVRSIASDGLRRTSLAKLSSLPLEAPITKVLSLLAQVQENCSLEEAKLLDRVMEFLKREGLYSPQMKEIRTEDPVATDLIGALLTQGPTNILSSRRSSNDSIIRGGGRPSTGSIVFNKTKESSQLSDLLQTALDWDFEIFKLEDLTEKRPLVCLGLELFRRFDVYNTFNCDEMTFKLWLIEMEKYYHSENTYHNSTHAADVMQATAVYLQQLSNRELKIMDRMDEATALIAAATHDIDHPGRSSAYLCNSDNTLALLYNDICVLESHHAATTFRLTLGDDKINIFKHLDRDMYKLARSIIVDMILATEMTRHFEHLAKFVSVFGTDVESKEPLAPDNDDNQILVRRMLIKCADVSNPTRPLKFCVEWARRIAEEYFMQTDEEKRKNLPIVMPMFDRTTCSISKSQIGFIEYIIHDMMDAWNSFIEMPEIIRYMEFNYSQWKLFEEQGINTLSDIKRKQISLTEEAPSTISLEEKF</sequence>
<feature type="binding site" evidence="9">
    <location>
        <position position="975"/>
    </location>
    <ligand>
        <name>AMP</name>
        <dbReference type="ChEBI" id="CHEBI:456215"/>
    </ligand>
</feature>
<evidence type="ECO:0000256" key="2">
    <source>
        <dbReference type="ARBA" id="ARBA00004703"/>
    </source>
</evidence>
<evidence type="ECO:0000256" key="5">
    <source>
        <dbReference type="ARBA" id="ARBA00022723"/>
    </source>
</evidence>
<dbReference type="PROSITE" id="PS51845">
    <property type="entry name" value="PDEASE_I_2"/>
    <property type="match status" value="1"/>
</dbReference>
<dbReference type="Pfam" id="PF00233">
    <property type="entry name" value="PDEase_I"/>
    <property type="match status" value="1"/>
</dbReference>
<dbReference type="EnsemblMetazoa" id="ADIR007944-RA">
    <property type="protein sequence ID" value="ADIR007944-PA"/>
    <property type="gene ID" value="ADIR007944"/>
</dbReference>
<evidence type="ECO:0000256" key="8">
    <source>
        <dbReference type="PIRSR" id="PIRSR623088-1"/>
    </source>
</evidence>
<evidence type="ECO:0000256" key="11">
    <source>
        <dbReference type="SAM" id="MobiDB-lite"/>
    </source>
</evidence>
<feature type="binding site" evidence="9">
    <location>
        <begin position="815"/>
        <end position="819"/>
    </location>
    <ligand>
        <name>AMP</name>
        <dbReference type="ChEBI" id="CHEBI:456215"/>
    </ligand>
</feature>
<feature type="compositionally biased region" description="Basic and acidic residues" evidence="11">
    <location>
        <begin position="73"/>
        <end position="84"/>
    </location>
</feature>
<dbReference type="CDD" id="cd00077">
    <property type="entry name" value="HDc"/>
    <property type="match status" value="1"/>
</dbReference>
<dbReference type="SMART" id="SM00471">
    <property type="entry name" value="HDc"/>
    <property type="match status" value="1"/>
</dbReference>
<dbReference type="GO" id="GO:0006198">
    <property type="term" value="P:cAMP catabolic process"/>
    <property type="evidence" value="ECO:0007669"/>
    <property type="project" value="UniProtKB-UniPathway"/>
</dbReference>
<name>A0A182NJW4_9DIPT</name>
<evidence type="ECO:0000259" key="12">
    <source>
        <dbReference type="PROSITE" id="PS50112"/>
    </source>
</evidence>
<dbReference type="Pfam" id="PF00989">
    <property type="entry name" value="PAS"/>
    <property type="match status" value="1"/>
</dbReference>
<dbReference type="InterPro" id="IPR013767">
    <property type="entry name" value="PAS_fold"/>
</dbReference>
<dbReference type="PANTHER" id="PTHR11347">
    <property type="entry name" value="CYCLIC NUCLEOTIDE PHOSPHODIESTERASE"/>
    <property type="match status" value="1"/>
</dbReference>
<accession>A0A182NJW4</accession>
<reference evidence="14" key="2">
    <citation type="submission" date="2020-05" db="UniProtKB">
        <authorList>
            <consortium name="EnsemblMetazoa"/>
        </authorList>
    </citation>
    <scope>IDENTIFICATION</scope>
    <source>
        <strain evidence="14">WRAIR2</strain>
    </source>
</reference>
<reference evidence="15" key="1">
    <citation type="submission" date="2013-03" db="EMBL/GenBank/DDBJ databases">
        <title>The Genome Sequence of Anopheles dirus WRAIR2.</title>
        <authorList>
            <consortium name="The Broad Institute Genomics Platform"/>
            <person name="Neafsey D.E."/>
            <person name="Walton C."/>
            <person name="Walker B."/>
            <person name="Young S.K."/>
            <person name="Zeng Q."/>
            <person name="Gargeya S."/>
            <person name="Fitzgerald M."/>
            <person name="Haas B."/>
            <person name="Abouelleil A."/>
            <person name="Allen A.W."/>
            <person name="Alvarado L."/>
            <person name="Arachchi H.M."/>
            <person name="Berlin A.M."/>
            <person name="Chapman S.B."/>
            <person name="Gainer-Dewar J."/>
            <person name="Goldberg J."/>
            <person name="Griggs A."/>
            <person name="Gujja S."/>
            <person name="Hansen M."/>
            <person name="Howarth C."/>
            <person name="Imamovic A."/>
            <person name="Ireland A."/>
            <person name="Larimer J."/>
            <person name="McCowan C."/>
            <person name="Murphy C."/>
            <person name="Pearson M."/>
            <person name="Poon T.W."/>
            <person name="Priest M."/>
            <person name="Roberts A."/>
            <person name="Saif S."/>
            <person name="Shea T."/>
            <person name="Sisk P."/>
            <person name="Sykes S."/>
            <person name="Wortman J."/>
            <person name="Nusbaum C."/>
            <person name="Birren B."/>
        </authorList>
    </citation>
    <scope>NUCLEOTIDE SEQUENCE [LARGE SCALE GENOMIC DNA]</scope>
    <source>
        <strain evidence="15">WRAIR2</strain>
    </source>
</reference>
<keyword evidence="6" id="KW-0378">Hydrolase</keyword>
<dbReference type="FunFam" id="3.30.450.20:FF:000096">
    <property type="entry name" value="High affinity cAMP-specific and IBMX-insensitive 3',5'-cyclic phosphodiesterase 8"/>
    <property type="match status" value="1"/>
</dbReference>
<feature type="binding site" evidence="10">
    <location>
        <position position="858"/>
    </location>
    <ligand>
        <name>Zn(2+)</name>
        <dbReference type="ChEBI" id="CHEBI:29105"/>
        <label>1</label>
    </ligand>
</feature>
<dbReference type="InterPro" id="IPR036971">
    <property type="entry name" value="PDEase_catalytic_dom_sf"/>
</dbReference>
<dbReference type="FunFam" id="1.10.1300.10:FF:000002">
    <property type="entry name" value="Phosphodiesterase"/>
    <property type="match status" value="1"/>
</dbReference>
<dbReference type="STRING" id="7168.A0A182NJW4"/>
<comment type="pathway">
    <text evidence="2">Purine metabolism; 3',5'-cyclic AMP degradation; AMP from 3',5'-cyclic AMP: step 1/1.</text>
</comment>
<proteinExistence type="inferred from homology"/>
<dbReference type="Pfam" id="PF23198">
    <property type="entry name" value="PDE8A_N"/>
    <property type="match status" value="1"/>
</dbReference>
<feature type="binding site" evidence="9">
    <location>
        <position position="1027"/>
    </location>
    <ligand>
        <name>AMP</name>
        <dbReference type="ChEBI" id="CHEBI:456215"/>
    </ligand>
</feature>
<dbReference type="CDD" id="cd00130">
    <property type="entry name" value="PAS"/>
    <property type="match status" value="1"/>
</dbReference>
<dbReference type="VEuPathDB" id="VectorBase:ADIR007944"/>
<evidence type="ECO:0000256" key="9">
    <source>
        <dbReference type="PIRSR" id="PIRSR623088-2"/>
    </source>
</evidence>
<dbReference type="Proteomes" id="UP000075884">
    <property type="component" value="Unassembled WGS sequence"/>
</dbReference>
<feature type="binding site" evidence="10">
    <location>
        <position position="858"/>
    </location>
    <ligand>
        <name>Zn(2+)</name>
        <dbReference type="ChEBI" id="CHEBI:29105"/>
        <label>2</label>
    </ligand>
</feature>
<evidence type="ECO:0000256" key="10">
    <source>
        <dbReference type="PIRSR" id="PIRSR623088-3"/>
    </source>
</evidence>
<feature type="binding site" evidence="10">
    <location>
        <position position="857"/>
    </location>
    <ligand>
        <name>Zn(2+)</name>
        <dbReference type="ChEBI" id="CHEBI:29105"/>
        <label>1</label>
    </ligand>
</feature>
<comment type="cofactor">
    <cofactor evidence="1">
        <name>a divalent metal cation</name>
        <dbReference type="ChEBI" id="CHEBI:60240"/>
    </cofactor>
</comment>
<feature type="binding site" evidence="10">
    <location>
        <position position="819"/>
    </location>
    <ligand>
        <name>Zn(2+)</name>
        <dbReference type="ChEBI" id="CHEBI:29105"/>
        <label>1</label>
    </ligand>
</feature>
<dbReference type="GO" id="GO:0046872">
    <property type="term" value="F:metal ion binding"/>
    <property type="evidence" value="ECO:0007669"/>
    <property type="project" value="UniProtKB-KW"/>
</dbReference>
<feature type="active site" description="Proton donor" evidence="8">
    <location>
        <position position="815"/>
    </location>
</feature>
<dbReference type="InterPro" id="IPR003607">
    <property type="entry name" value="HD/PDEase_dom"/>
</dbReference>
<dbReference type="InterPro" id="IPR023088">
    <property type="entry name" value="PDEase"/>
</dbReference>
<feature type="region of interest" description="Disordered" evidence="11">
    <location>
        <begin position="43"/>
        <end position="178"/>
    </location>
</feature>
<comment type="similarity">
    <text evidence="3">Belongs to the cyclic nucleotide phosphodiesterase family. PDE8 subfamily.</text>
</comment>
<dbReference type="PROSITE" id="PS50112">
    <property type="entry name" value="PAS"/>
    <property type="match status" value="1"/>
</dbReference>
<dbReference type="GO" id="GO:0006355">
    <property type="term" value="P:regulation of DNA-templated transcription"/>
    <property type="evidence" value="ECO:0007669"/>
    <property type="project" value="InterPro"/>
</dbReference>
<dbReference type="PRINTS" id="PR00387">
    <property type="entry name" value="PDIESTERASE1"/>
</dbReference>
<dbReference type="InterPro" id="IPR000014">
    <property type="entry name" value="PAS"/>
</dbReference>
<dbReference type="AlphaFoldDB" id="A0A182NJW4"/>
<evidence type="ECO:0000256" key="4">
    <source>
        <dbReference type="ARBA" id="ARBA00012276"/>
    </source>
</evidence>
<dbReference type="GO" id="GO:0007165">
    <property type="term" value="P:signal transduction"/>
    <property type="evidence" value="ECO:0007669"/>
    <property type="project" value="InterPro"/>
</dbReference>
<dbReference type="InterPro" id="IPR002073">
    <property type="entry name" value="PDEase_catalytic_dom"/>
</dbReference>
<evidence type="ECO:0000313" key="14">
    <source>
        <dbReference type="EnsemblMetazoa" id="ADIR007944-PA"/>
    </source>
</evidence>
<dbReference type="SUPFAM" id="SSF55785">
    <property type="entry name" value="PYP-like sensor domain (PAS domain)"/>
    <property type="match status" value="1"/>
</dbReference>
<feature type="compositionally biased region" description="Polar residues" evidence="11">
    <location>
        <begin position="120"/>
        <end position="132"/>
    </location>
</feature>
<dbReference type="InterPro" id="IPR035965">
    <property type="entry name" value="PAS-like_dom_sf"/>
</dbReference>
<evidence type="ECO:0000256" key="1">
    <source>
        <dbReference type="ARBA" id="ARBA00001968"/>
    </source>
</evidence>
<evidence type="ECO:0000259" key="13">
    <source>
        <dbReference type="PROSITE" id="PS51845"/>
    </source>
</evidence>
<feature type="binding site" evidence="9">
    <location>
        <position position="858"/>
    </location>
    <ligand>
        <name>AMP</name>
        <dbReference type="ChEBI" id="CHEBI:456215"/>
    </ligand>
</feature>
<feature type="binding site" evidence="10">
    <location>
        <position position="975"/>
    </location>
    <ligand>
        <name>Zn(2+)</name>
        <dbReference type="ChEBI" id="CHEBI:29105"/>
        <label>1</label>
    </ligand>
</feature>
<dbReference type="EC" id="3.1.4.53" evidence="4"/>
<evidence type="ECO:0000256" key="6">
    <source>
        <dbReference type="ARBA" id="ARBA00022801"/>
    </source>
</evidence>
<feature type="domain" description="PDEase" evidence="13">
    <location>
        <begin position="739"/>
        <end position="1069"/>
    </location>
</feature>
<organism evidence="14 15">
    <name type="scientific">Anopheles dirus</name>
    <dbReference type="NCBI Taxonomy" id="7168"/>
    <lineage>
        <taxon>Eukaryota</taxon>
        <taxon>Metazoa</taxon>
        <taxon>Ecdysozoa</taxon>
        <taxon>Arthropoda</taxon>
        <taxon>Hexapoda</taxon>
        <taxon>Insecta</taxon>
        <taxon>Pterygota</taxon>
        <taxon>Neoptera</taxon>
        <taxon>Endopterygota</taxon>
        <taxon>Diptera</taxon>
        <taxon>Nematocera</taxon>
        <taxon>Culicoidea</taxon>
        <taxon>Culicidae</taxon>
        <taxon>Anophelinae</taxon>
        <taxon>Anopheles</taxon>
    </lineage>
</organism>
<dbReference type="Gene3D" id="1.10.1300.10">
    <property type="entry name" value="3'5'-cyclic nucleotide phosphodiesterase, catalytic domain"/>
    <property type="match status" value="1"/>
</dbReference>